<name>A0A2N0QKG3_9GLOM</name>
<evidence type="ECO:0000259" key="1">
    <source>
        <dbReference type="PROSITE" id="PS50011"/>
    </source>
</evidence>
<reference evidence="2 3" key="1">
    <citation type="submission" date="2017-10" db="EMBL/GenBank/DDBJ databases">
        <title>Extensive intraspecific genome diversity in a model arbuscular mycorrhizal fungus.</title>
        <authorList>
            <person name="Chen E.C.H."/>
            <person name="Morin E."/>
            <person name="Baudet D."/>
            <person name="Noel J."/>
            <person name="Ndikumana S."/>
            <person name="Charron P."/>
            <person name="St-Onge C."/>
            <person name="Giorgi J."/>
            <person name="Grigoriev I.V."/>
            <person name="Roux C."/>
            <person name="Martin F.M."/>
            <person name="Corradi N."/>
        </authorList>
    </citation>
    <scope>NUCLEOTIDE SEQUENCE [LARGE SCALE GENOMIC DNA]</scope>
    <source>
        <strain evidence="2 3">A1</strain>
    </source>
</reference>
<protein>
    <recommendedName>
        <fullName evidence="1">Protein kinase domain-containing protein</fullName>
    </recommendedName>
</protein>
<dbReference type="InterPro" id="IPR011009">
    <property type="entry name" value="Kinase-like_dom_sf"/>
</dbReference>
<dbReference type="EMBL" id="LLXH01007474">
    <property type="protein sequence ID" value="PKC51532.1"/>
    <property type="molecule type" value="Genomic_DNA"/>
</dbReference>
<dbReference type="PROSITE" id="PS50011">
    <property type="entry name" value="PROTEIN_KINASE_DOM"/>
    <property type="match status" value="1"/>
</dbReference>
<gene>
    <name evidence="2" type="ORF">RhiirA1_483546</name>
</gene>
<feature type="non-terminal residue" evidence="2">
    <location>
        <position position="1"/>
    </location>
</feature>
<dbReference type="SUPFAM" id="SSF56112">
    <property type="entry name" value="Protein kinase-like (PK-like)"/>
    <property type="match status" value="1"/>
</dbReference>
<dbReference type="Gene3D" id="1.10.510.10">
    <property type="entry name" value="Transferase(Phosphotransferase) domain 1"/>
    <property type="match status" value="1"/>
</dbReference>
<organism evidence="2 3">
    <name type="scientific">Rhizophagus irregularis</name>
    <dbReference type="NCBI Taxonomy" id="588596"/>
    <lineage>
        <taxon>Eukaryota</taxon>
        <taxon>Fungi</taxon>
        <taxon>Fungi incertae sedis</taxon>
        <taxon>Mucoromycota</taxon>
        <taxon>Glomeromycotina</taxon>
        <taxon>Glomeromycetes</taxon>
        <taxon>Glomerales</taxon>
        <taxon>Glomeraceae</taxon>
        <taxon>Rhizophagus</taxon>
    </lineage>
</organism>
<dbReference type="VEuPathDB" id="FungiDB:RhiirA1_483546"/>
<proteinExistence type="predicted"/>
<comment type="caution">
    <text evidence="2">The sequence shown here is derived from an EMBL/GenBank/DDBJ whole genome shotgun (WGS) entry which is preliminary data.</text>
</comment>
<dbReference type="InterPro" id="IPR001245">
    <property type="entry name" value="Ser-Thr/Tyr_kinase_cat_dom"/>
</dbReference>
<sequence>FGKSGNEIIDDFILKNRLKWIPYNKFKNVEYLNEGGFGTIYKAIWLKNNRDKEVILKCHKNLDENLNKFLEEWKYHEKCLSSNNIILFYGFTEDPNTSKYM</sequence>
<dbReference type="Proteomes" id="UP000232688">
    <property type="component" value="Unassembled WGS sequence"/>
</dbReference>
<dbReference type="GO" id="GO:0004672">
    <property type="term" value="F:protein kinase activity"/>
    <property type="evidence" value="ECO:0007669"/>
    <property type="project" value="InterPro"/>
</dbReference>
<accession>A0A2N0QKG3</accession>
<evidence type="ECO:0000313" key="3">
    <source>
        <dbReference type="Proteomes" id="UP000232688"/>
    </source>
</evidence>
<feature type="non-terminal residue" evidence="2">
    <location>
        <position position="101"/>
    </location>
</feature>
<evidence type="ECO:0000313" key="2">
    <source>
        <dbReference type="EMBL" id="PKC51532.1"/>
    </source>
</evidence>
<reference evidence="2 3" key="2">
    <citation type="submission" date="2017-10" db="EMBL/GenBank/DDBJ databases">
        <title>Genome analyses suggest a sexual origin of heterokaryosis in a supposedly ancient asexual fungus.</title>
        <authorList>
            <person name="Corradi N."/>
            <person name="Sedzielewska K."/>
            <person name="Noel J."/>
            <person name="Charron P."/>
            <person name="Farinelli L."/>
            <person name="Marton T."/>
            <person name="Kruger M."/>
            <person name="Pelin A."/>
            <person name="Brachmann A."/>
            <person name="Corradi N."/>
        </authorList>
    </citation>
    <scope>NUCLEOTIDE SEQUENCE [LARGE SCALE GENOMIC DNA]</scope>
    <source>
        <strain evidence="2 3">A1</strain>
    </source>
</reference>
<dbReference type="GO" id="GO:0005524">
    <property type="term" value="F:ATP binding"/>
    <property type="evidence" value="ECO:0007669"/>
    <property type="project" value="InterPro"/>
</dbReference>
<dbReference type="Pfam" id="PF07714">
    <property type="entry name" value="PK_Tyr_Ser-Thr"/>
    <property type="match status" value="1"/>
</dbReference>
<dbReference type="InterPro" id="IPR000719">
    <property type="entry name" value="Prot_kinase_dom"/>
</dbReference>
<dbReference type="AlphaFoldDB" id="A0A2N0QKG3"/>
<feature type="domain" description="Protein kinase" evidence="1">
    <location>
        <begin position="26"/>
        <end position="101"/>
    </location>
</feature>